<evidence type="ECO:0000256" key="1">
    <source>
        <dbReference type="SAM" id="Phobius"/>
    </source>
</evidence>
<proteinExistence type="predicted"/>
<gene>
    <name evidence="2" type="ORF">GCM10009821_25460</name>
</gene>
<protein>
    <recommendedName>
        <fullName evidence="4">DUF4307 domain-containing protein</fullName>
    </recommendedName>
</protein>
<dbReference type="RefSeq" id="WP_344329396.1">
    <property type="nucleotide sequence ID" value="NZ_BAAAPY010000010.1"/>
</dbReference>
<dbReference type="InterPro" id="IPR025443">
    <property type="entry name" value="DUF4307"/>
</dbReference>
<evidence type="ECO:0000313" key="2">
    <source>
        <dbReference type="EMBL" id="GAA2083292.1"/>
    </source>
</evidence>
<evidence type="ECO:0000313" key="3">
    <source>
        <dbReference type="Proteomes" id="UP001501480"/>
    </source>
</evidence>
<comment type="caution">
    <text evidence="2">The sequence shown here is derived from an EMBL/GenBank/DDBJ whole genome shotgun (WGS) entry which is preliminary data.</text>
</comment>
<dbReference type="Proteomes" id="UP001501480">
    <property type="component" value="Unassembled WGS sequence"/>
</dbReference>
<dbReference type="Pfam" id="PF14155">
    <property type="entry name" value="DUF4307"/>
    <property type="match status" value="1"/>
</dbReference>
<sequence>MSTLESRYGRRERPRWFWWAVASVGVVLGVAWAAWVAFDDPAVSADVWSFEVVSETRTVIVLDVRRAEPVAVTCTVQAQAQDRSVVGERTVDIAADDPRRTRLEIDVETQRRAVTGILRTCQRA</sequence>
<keyword evidence="1" id="KW-0472">Membrane</keyword>
<keyword evidence="3" id="KW-1185">Reference proteome</keyword>
<organism evidence="2 3">
    <name type="scientific">Aeromicrobium halocynthiae</name>
    <dbReference type="NCBI Taxonomy" id="560557"/>
    <lineage>
        <taxon>Bacteria</taxon>
        <taxon>Bacillati</taxon>
        <taxon>Actinomycetota</taxon>
        <taxon>Actinomycetes</taxon>
        <taxon>Propionibacteriales</taxon>
        <taxon>Nocardioidaceae</taxon>
        <taxon>Aeromicrobium</taxon>
    </lineage>
</organism>
<reference evidence="2 3" key="1">
    <citation type="journal article" date="2019" name="Int. J. Syst. Evol. Microbiol.">
        <title>The Global Catalogue of Microorganisms (GCM) 10K type strain sequencing project: providing services to taxonomists for standard genome sequencing and annotation.</title>
        <authorList>
            <consortium name="The Broad Institute Genomics Platform"/>
            <consortium name="The Broad Institute Genome Sequencing Center for Infectious Disease"/>
            <person name="Wu L."/>
            <person name="Ma J."/>
        </authorList>
    </citation>
    <scope>NUCLEOTIDE SEQUENCE [LARGE SCALE GENOMIC DNA]</scope>
    <source>
        <strain evidence="2 3">JCM 15749</strain>
    </source>
</reference>
<dbReference type="EMBL" id="BAAAPY010000010">
    <property type="protein sequence ID" value="GAA2083292.1"/>
    <property type="molecule type" value="Genomic_DNA"/>
</dbReference>
<accession>A0ABN2W457</accession>
<feature type="transmembrane region" description="Helical" evidence="1">
    <location>
        <begin position="16"/>
        <end position="38"/>
    </location>
</feature>
<keyword evidence="1" id="KW-1133">Transmembrane helix</keyword>
<name>A0ABN2W457_9ACTN</name>
<keyword evidence="1" id="KW-0812">Transmembrane</keyword>
<evidence type="ECO:0008006" key="4">
    <source>
        <dbReference type="Google" id="ProtNLM"/>
    </source>
</evidence>